<dbReference type="GO" id="GO:0005634">
    <property type="term" value="C:nucleus"/>
    <property type="evidence" value="ECO:0007669"/>
    <property type="project" value="TreeGrafter"/>
</dbReference>
<sequence length="472" mass="53524">MTFVAPYPPYDPTETSGFSYETVVKRWPVIITGVVDWIHGECHDLAIRLNSSDDGSLRKKLEEGKAIMGKVSKLKYEMARDRALERIADDGEFASELYNSELALLEADKRNTWFTAPWLYAECYLYRLLRSWFVETENWKAEDPFHDQKISTFRQSSKSICQIASTIHALGDRRDGLTSDPDSLKVLFNEMIQMCLWGNATDLSLLTHLSQDDIQHLQSVGKDAQQARREFILKDDEGPVWNHIQTLKDGKIDFVLDNSGFELYTDLVFADFLVTYTPYVSKVTFHPKLIPWFVSDVTPPDFKETFSLLLDAAFFGDAAPQGDEAQHLSHMVTRWKKYLAEGVFALSVPIDTPLGGNAASKDAEFWTTSKPYWNMATEAPETFAALKKSDLVIFKGDLNYRKLTGDVHWPAWTPFEEALGPFAGAFPLLSLRTNKADVVVGVPKDVAERLDASGEKWRVNGRYALVSFVQRN</sequence>
<dbReference type="InterPro" id="IPR002791">
    <property type="entry name" value="ARMT1-like_metal-bd"/>
</dbReference>
<evidence type="ECO:0000256" key="2">
    <source>
        <dbReference type="ARBA" id="ARBA00009519"/>
    </source>
</evidence>
<dbReference type="PANTHER" id="PTHR12260:SF6">
    <property type="entry name" value="DAMAGE-CONTROL PHOSPHATASE ARMT1"/>
    <property type="match status" value="1"/>
</dbReference>
<dbReference type="PANTHER" id="PTHR12260">
    <property type="entry name" value="DAMAGE-CONTROL PHOSPHATASE ARMT1"/>
    <property type="match status" value="1"/>
</dbReference>
<feature type="domain" description="Damage-control phosphatase ARMT1-like metal-binding" evidence="8">
    <location>
        <begin position="22"/>
        <end position="448"/>
    </location>
</feature>
<dbReference type="AlphaFoldDB" id="A0A8H5B0J9"/>
<dbReference type="InterPro" id="IPR039763">
    <property type="entry name" value="ARMT1"/>
</dbReference>
<evidence type="ECO:0000256" key="7">
    <source>
        <dbReference type="RuleBase" id="RU367030"/>
    </source>
</evidence>
<evidence type="ECO:0000313" key="10">
    <source>
        <dbReference type="Proteomes" id="UP000567179"/>
    </source>
</evidence>
<comment type="caution">
    <text evidence="9">The sequence shown here is derived from an EMBL/GenBank/DDBJ whole genome shotgun (WGS) entry which is preliminary data.</text>
</comment>
<proteinExistence type="inferred from homology"/>
<comment type="similarity">
    <text evidence="2 7">Belongs to the damage-control phosphatase family. Sugar phosphate phosphatase III subfamily.</text>
</comment>
<reference evidence="9 10" key="1">
    <citation type="journal article" date="2020" name="ISME J.">
        <title>Uncovering the hidden diversity of litter-decomposition mechanisms in mushroom-forming fungi.</title>
        <authorList>
            <person name="Floudas D."/>
            <person name="Bentzer J."/>
            <person name="Ahren D."/>
            <person name="Johansson T."/>
            <person name="Persson P."/>
            <person name="Tunlid A."/>
        </authorList>
    </citation>
    <scope>NUCLEOTIDE SEQUENCE [LARGE SCALE GENOMIC DNA]</scope>
    <source>
        <strain evidence="9 10">CBS 101986</strain>
    </source>
</reference>
<dbReference type="Proteomes" id="UP000567179">
    <property type="component" value="Unassembled WGS sequence"/>
</dbReference>
<evidence type="ECO:0000256" key="4">
    <source>
        <dbReference type="ARBA" id="ARBA00022801"/>
    </source>
</evidence>
<keyword evidence="10" id="KW-1185">Reference proteome</keyword>
<comment type="catalytic activity">
    <reaction evidence="6 7">
        <text>beta-D-fructose 6-phosphate = dihydroxyacetone + D-glyceraldehyde 3-phosphate</text>
        <dbReference type="Rhea" id="RHEA:28002"/>
        <dbReference type="ChEBI" id="CHEBI:16016"/>
        <dbReference type="ChEBI" id="CHEBI:57634"/>
        <dbReference type="ChEBI" id="CHEBI:59776"/>
    </reaction>
</comment>
<comment type="domain">
    <text evidence="7">Subfamily III proteins have a conserved RTxK motif about 40-50 residues from the C-terminus; the threonine may be replaced by serine or cysteine.</text>
</comment>
<name>A0A8H5B0J9_9AGAR</name>
<keyword evidence="4 7" id="KW-0378">Hydrolase</keyword>
<dbReference type="SUPFAM" id="SSF111321">
    <property type="entry name" value="AF1104-like"/>
    <property type="match status" value="1"/>
</dbReference>
<dbReference type="InterPro" id="IPR036075">
    <property type="entry name" value="ARMT-1-like_metal-bd_sf"/>
</dbReference>
<organism evidence="9 10">
    <name type="scientific">Psilocybe cf. subviscida</name>
    <dbReference type="NCBI Taxonomy" id="2480587"/>
    <lineage>
        <taxon>Eukaryota</taxon>
        <taxon>Fungi</taxon>
        <taxon>Dikarya</taxon>
        <taxon>Basidiomycota</taxon>
        <taxon>Agaricomycotina</taxon>
        <taxon>Agaricomycetes</taxon>
        <taxon>Agaricomycetidae</taxon>
        <taxon>Agaricales</taxon>
        <taxon>Agaricineae</taxon>
        <taxon>Strophariaceae</taxon>
        <taxon>Psilocybe</taxon>
    </lineage>
</organism>
<evidence type="ECO:0000256" key="1">
    <source>
        <dbReference type="ARBA" id="ARBA00001326"/>
    </source>
</evidence>
<evidence type="ECO:0000313" key="9">
    <source>
        <dbReference type="EMBL" id="KAF5314370.1"/>
    </source>
</evidence>
<gene>
    <name evidence="9" type="ORF">D9619_011898</name>
</gene>
<dbReference type="GO" id="GO:0046872">
    <property type="term" value="F:metal ion binding"/>
    <property type="evidence" value="ECO:0007669"/>
    <property type="project" value="UniProtKB-UniRule"/>
</dbReference>
<keyword evidence="5 7" id="KW-0464">Manganese</keyword>
<comment type="cofactor">
    <cofactor evidence="7">
        <name>Mn(2+)</name>
        <dbReference type="ChEBI" id="CHEBI:29035"/>
    </cofactor>
    <cofactor evidence="7">
        <name>Ni(2+)</name>
        <dbReference type="ChEBI" id="CHEBI:49786"/>
    </cofactor>
</comment>
<evidence type="ECO:0000256" key="3">
    <source>
        <dbReference type="ARBA" id="ARBA00022723"/>
    </source>
</evidence>
<dbReference type="GO" id="GO:0016791">
    <property type="term" value="F:phosphatase activity"/>
    <property type="evidence" value="ECO:0007669"/>
    <property type="project" value="TreeGrafter"/>
</dbReference>
<dbReference type="Gene3D" id="1.20.930.60">
    <property type="match status" value="1"/>
</dbReference>
<comment type="catalytic activity">
    <reaction evidence="1 7">
        <text>beta-D-fructose 1-phosphate + H2O = D-fructose + phosphate</text>
        <dbReference type="Rhea" id="RHEA:35603"/>
        <dbReference type="ChEBI" id="CHEBI:15377"/>
        <dbReference type="ChEBI" id="CHEBI:37721"/>
        <dbReference type="ChEBI" id="CHEBI:43474"/>
        <dbReference type="ChEBI" id="CHEBI:138881"/>
    </reaction>
</comment>
<dbReference type="Gene3D" id="3.40.50.10880">
    <property type="entry name" value="Uncharacterised protein PF01937, DUF89, domain 3"/>
    <property type="match status" value="1"/>
</dbReference>
<dbReference type="Pfam" id="PF01937">
    <property type="entry name" value="ARMT1-like_dom"/>
    <property type="match status" value="1"/>
</dbReference>
<evidence type="ECO:0000256" key="5">
    <source>
        <dbReference type="ARBA" id="ARBA00023211"/>
    </source>
</evidence>
<comment type="function">
    <text evidence="7">Metal-dependent phosphatase that shows phosphatase activity against several substrates, including fructose-1-phosphate and fructose-6-phosphate. Its preference for fructose-1-phosphate, a strong glycating agent that causes DNA damage rather than a canonical yeast metabolite, suggests a damage-control function in hexose phosphate metabolism.</text>
</comment>
<dbReference type="EC" id="3.1.3.-" evidence="7"/>
<accession>A0A8H5B0J9</accession>
<protein>
    <recommendedName>
        <fullName evidence="7">Sugar phosphate phosphatase</fullName>
        <ecNumber evidence="7">3.1.3.-</ecNumber>
    </recommendedName>
</protein>
<keyword evidence="3 7" id="KW-0479">Metal-binding</keyword>
<evidence type="ECO:0000256" key="6">
    <source>
        <dbReference type="ARBA" id="ARBA00048809"/>
    </source>
</evidence>
<dbReference type="EMBL" id="JAACJJ010000044">
    <property type="protein sequence ID" value="KAF5314370.1"/>
    <property type="molecule type" value="Genomic_DNA"/>
</dbReference>
<dbReference type="OrthoDB" id="541375at2759"/>
<dbReference type="GO" id="GO:0006974">
    <property type="term" value="P:DNA damage response"/>
    <property type="evidence" value="ECO:0007669"/>
    <property type="project" value="TreeGrafter"/>
</dbReference>
<evidence type="ECO:0000259" key="8">
    <source>
        <dbReference type="Pfam" id="PF01937"/>
    </source>
</evidence>